<dbReference type="InterPro" id="IPR019516">
    <property type="entry name" value="Glomulin/ALF4"/>
</dbReference>
<dbReference type="PANTHER" id="PTHR15430:SF1">
    <property type="entry name" value="GLOMULIN"/>
    <property type="match status" value="1"/>
</dbReference>
<reference evidence="1 2" key="1">
    <citation type="journal article" date="2020" name="Nat. Food">
        <title>A phased Vanilla planifolia genome enables genetic improvement of flavour and production.</title>
        <authorList>
            <person name="Hasing T."/>
            <person name="Tang H."/>
            <person name="Brym M."/>
            <person name="Khazi F."/>
            <person name="Huang T."/>
            <person name="Chambers A.H."/>
        </authorList>
    </citation>
    <scope>NUCLEOTIDE SEQUENCE [LARGE SCALE GENOMIC DNA]</scope>
    <source>
        <tissue evidence="1">Leaf</tissue>
    </source>
</reference>
<dbReference type="PANTHER" id="PTHR15430">
    <property type="entry name" value="GLOMULIN"/>
    <property type="match status" value="1"/>
</dbReference>
<accession>A0A835Q664</accession>
<name>A0A835Q664_VANPL</name>
<dbReference type="EMBL" id="JADCNM010000010">
    <property type="protein sequence ID" value="KAG0465493.1"/>
    <property type="molecule type" value="Genomic_DNA"/>
</dbReference>
<dbReference type="AlphaFoldDB" id="A0A835Q664"/>
<proteinExistence type="predicted"/>
<dbReference type="Proteomes" id="UP000639772">
    <property type="component" value="Chromosome 10"/>
</dbReference>
<dbReference type="GO" id="GO:0005737">
    <property type="term" value="C:cytoplasm"/>
    <property type="evidence" value="ECO:0007669"/>
    <property type="project" value="TreeGrafter"/>
</dbReference>
<dbReference type="OrthoDB" id="619536at2759"/>
<protein>
    <submittedName>
        <fullName evidence="1">Uncharacterized protein</fullName>
    </submittedName>
</protein>
<evidence type="ECO:0000313" key="2">
    <source>
        <dbReference type="Proteomes" id="UP000639772"/>
    </source>
</evidence>
<organism evidence="1 2">
    <name type="scientific">Vanilla planifolia</name>
    <name type="common">Vanilla</name>
    <dbReference type="NCBI Taxonomy" id="51239"/>
    <lineage>
        <taxon>Eukaryota</taxon>
        <taxon>Viridiplantae</taxon>
        <taxon>Streptophyta</taxon>
        <taxon>Embryophyta</taxon>
        <taxon>Tracheophyta</taxon>
        <taxon>Spermatophyta</taxon>
        <taxon>Magnoliopsida</taxon>
        <taxon>Liliopsida</taxon>
        <taxon>Asparagales</taxon>
        <taxon>Orchidaceae</taxon>
        <taxon>Vanilloideae</taxon>
        <taxon>Vanilleae</taxon>
        <taxon>Vanilla</taxon>
    </lineage>
</organism>
<dbReference type="GO" id="GO:0055105">
    <property type="term" value="F:ubiquitin-protein transferase inhibitor activity"/>
    <property type="evidence" value="ECO:0007669"/>
    <property type="project" value="TreeGrafter"/>
</dbReference>
<sequence>MAVGGAFTELPKLLVSFAPLSDKCEELSGRIIERLVTICSPREMLSVLCEALASETNDSKELGYRGHVLFGLAKEDRDSVNDLFSAAISIGSSIREISLDMRWPLISLLNFFWPVSNFLLIDLENFVEADDEFTDCFSRAVKERV</sequence>
<gene>
    <name evidence="1" type="ORF">HPP92_019657</name>
</gene>
<comment type="caution">
    <text evidence="1">The sequence shown here is derived from an EMBL/GenBank/DDBJ whole genome shotgun (WGS) entry which is preliminary data.</text>
</comment>
<evidence type="ECO:0000313" key="1">
    <source>
        <dbReference type="EMBL" id="KAG0465493.1"/>
    </source>
</evidence>